<dbReference type="Gramene" id="KCW74277">
    <property type="protein sequence ID" value="KCW74277"/>
    <property type="gene ID" value="EUGRSUZ_E02928"/>
</dbReference>
<dbReference type="EMBL" id="KK198757">
    <property type="protein sequence ID" value="KCW74277.1"/>
    <property type="molecule type" value="Genomic_DNA"/>
</dbReference>
<dbReference type="AlphaFoldDB" id="A0A059C7E6"/>
<accession>A0A059C7E6</accession>
<proteinExistence type="predicted"/>
<protein>
    <submittedName>
        <fullName evidence="2">Uncharacterized protein</fullName>
    </submittedName>
</protein>
<feature type="compositionally biased region" description="Polar residues" evidence="1">
    <location>
        <begin position="54"/>
        <end position="63"/>
    </location>
</feature>
<feature type="compositionally biased region" description="Polar residues" evidence="1">
    <location>
        <begin position="29"/>
        <end position="46"/>
    </location>
</feature>
<evidence type="ECO:0000313" key="2">
    <source>
        <dbReference type="EMBL" id="KCW74277.1"/>
    </source>
</evidence>
<organism evidence="2">
    <name type="scientific">Eucalyptus grandis</name>
    <name type="common">Flooded gum</name>
    <dbReference type="NCBI Taxonomy" id="71139"/>
    <lineage>
        <taxon>Eukaryota</taxon>
        <taxon>Viridiplantae</taxon>
        <taxon>Streptophyta</taxon>
        <taxon>Embryophyta</taxon>
        <taxon>Tracheophyta</taxon>
        <taxon>Spermatophyta</taxon>
        <taxon>Magnoliopsida</taxon>
        <taxon>eudicotyledons</taxon>
        <taxon>Gunneridae</taxon>
        <taxon>Pentapetalae</taxon>
        <taxon>rosids</taxon>
        <taxon>malvids</taxon>
        <taxon>Myrtales</taxon>
        <taxon>Myrtaceae</taxon>
        <taxon>Myrtoideae</taxon>
        <taxon>Eucalypteae</taxon>
        <taxon>Eucalyptus</taxon>
    </lineage>
</organism>
<name>A0A059C7E6_EUCGR</name>
<sequence length="126" mass="14085">MERGKQRGQSRNELKSYLQCNRIQNEPIQLWASSMGQQRPRTASSHRPQKLDAGTQSRDQSPKQCWRGTDDGRRGGWSMVLGGSRSERSHLKIETITGEAVIAMVAGEAKTQTEEPSTVENATTDR</sequence>
<evidence type="ECO:0000256" key="1">
    <source>
        <dbReference type="SAM" id="MobiDB-lite"/>
    </source>
</evidence>
<reference evidence="2" key="1">
    <citation type="submission" date="2013-07" db="EMBL/GenBank/DDBJ databases">
        <title>The genome of Eucalyptus grandis.</title>
        <authorList>
            <person name="Schmutz J."/>
            <person name="Hayes R."/>
            <person name="Myburg A."/>
            <person name="Tuskan G."/>
            <person name="Grattapaglia D."/>
            <person name="Rokhsar D.S."/>
        </authorList>
    </citation>
    <scope>NUCLEOTIDE SEQUENCE</scope>
    <source>
        <tissue evidence="2">Leaf extractions</tissue>
    </source>
</reference>
<dbReference type="InParanoid" id="A0A059C7E6"/>
<gene>
    <name evidence="2" type="ORF">EUGRSUZ_E02928</name>
</gene>
<feature type="region of interest" description="Disordered" evidence="1">
    <location>
        <begin position="29"/>
        <end position="87"/>
    </location>
</feature>